<gene>
    <name evidence="3" type="ORF">JQ619_23805</name>
</gene>
<accession>A0ABS5GBU3</accession>
<feature type="region of interest" description="Disordered" evidence="1">
    <location>
        <begin position="127"/>
        <end position="153"/>
    </location>
</feature>
<keyword evidence="4" id="KW-1185">Reference proteome</keyword>
<dbReference type="Proteomes" id="UP001314635">
    <property type="component" value="Unassembled WGS sequence"/>
</dbReference>
<evidence type="ECO:0000313" key="4">
    <source>
        <dbReference type="Proteomes" id="UP001314635"/>
    </source>
</evidence>
<reference evidence="4" key="1">
    <citation type="journal article" date="2021" name="ISME J.">
        <title>Evolutionary origin and ecological implication of a unique nif island in free-living Bradyrhizobium lineages.</title>
        <authorList>
            <person name="Tao J."/>
        </authorList>
    </citation>
    <scope>NUCLEOTIDE SEQUENCE [LARGE SCALE GENOMIC DNA]</scope>
    <source>
        <strain evidence="4">SZCCT0094</strain>
    </source>
</reference>
<feature type="compositionally biased region" description="Pro residues" evidence="1">
    <location>
        <begin position="141"/>
        <end position="153"/>
    </location>
</feature>
<comment type="caution">
    <text evidence="3">The sequence shown here is derived from an EMBL/GenBank/DDBJ whole genome shotgun (WGS) entry which is preliminary data.</text>
</comment>
<proteinExistence type="predicted"/>
<feature type="domain" description="PEGA" evidence="2">
    <location>
        <begin position="26"/>
        <end position="81"/>
    </location>
</feature>
<organism evidence="3 4">
    <name type="scientific">Bradyrhizobium denitrificans</name>
    <dbReference type="NCBI Taxonomy" id="2734912"/>
    <lineage>
        <taxon>Bacteria</taxon>
        <taxon>Pseudomonadati</taxon>
        <taxon>Pseudomonadota</taxon>
        <taxon>Alphaproteobacteria</taxon>
        <taxon>Hyphomicrobiales</taxon>
        <taxon>Nitrobacteraceae</taxon>
        <taxon>Bradyrhizobium</taxon>
    </lineage>
</organism>
<protein>
    <submittedName>
        <fullName evidence="3">PEGA domain-containing protein</fullName>
    </submittedName>
</protein>
<evidence type="ECO:0000313" key="3">
    <source>
        <dbReference type="EMBL" id="MBR1138795.1"/>
    </source>
</evidence>
<dbReference type="RefSeq" id="WP_012044775.1">
    <property type="nucleotide sequence ID" value="NZ_JABFDP010000036.1"/>
</dbReference>
<evidence type="ECO:0000256" key="1">
    <source>
        <dbReference type="SAM" id="MobiDB-lite"/>
    </source>
</evidence>
<dbReference type="InterPro" id="IPR013229">
    <property type="entry name" value="PEGA"/>
</dbReference>
<dbReference type="EMBL" id="JAFCLK010000023">
    <property type="protein sequence ID" value="MBR1138795.1"/>
    <property type="molecule type" value="Genomic_DNA"/>
</dbReference>
<name>A0ABS5GBU3_9BRAD</name>
<evidence type="ECO:0000259" key="2">
    <source>
        <dbReference type="Pfam" id="PF08308"/>
    </source>
</evidence>
<feature type="compositionally biased region" description="Low complexity" evidence="1">
    <location>
        <begin position="127"/>
        <end position="136"/>
    </location>
</feature>
<dbReference type="Pfam" id="PF08308">
    <property type="entry name" value="PEGA"/>
    <property type="match status" value="1"/>
</dbReference>
<sequence length="153" mass="15175">MRVVAVAVLCAVVGGCASVTRGTTETISVASTPSGAEATIAGLEAPMTCTTPCSFVAKRNADISVTVEKPGYESQTIPLTKDIPATGAAGFAGNIIAGGLIGMGVDAATGAATDHKPNPVIVTLQPRMAAPAGRAQRPPRRSAPPPAQPEAGT</sequence>
<dbReference type="PROSITE" id="PS51257">
    <property type="entry name" value="PROKAR_LIPOPROTEIN"/>
    <property type="match status" value="1"/>
</dbReference>